<gene>
    <name evidence="8" type="ORF">CYMTET_49393</name>
</gene>
<evidence type="ECO:0000256" key="6">
    <source>
        <dbReference type="ARBA" id="ARBA00023180"/>
    </source>
</evidence>
<keyword evidence="2" id="KW-0808">Transferase</keyword>
<dbReference type="GO" id="GO:0017095">
    <property type="term" value="F:heparan sulfate 6-sulfotransferase activity"/>
    <property type="evidence" value="ECO:0007669"/>
    <property type="project" value="TreeGrafter"/>
</dbReference>
<dbReference type="PANTHER" id="PTHR12812">
    <property type="entry name" value="HEPARAN SULFATE 6-O-SULFOTRANSFERASE 3"/>
    <property type="match status" value="1"/>
</dbReference>
<sequence length="506" mass="56537">MAVSTGLAFNGKALSQKNKGFKAKSRNTRTWEECADKCLSMATCAAFSWVVDVTQLALDSGECTVFARSIMASMQTSINYLTTSGAKIENNSSAIMSHWWSLASELPRTCEVSLEETCRFFPERNVKGHDLFHYKQGLDEEGCCALCASDPACNSWTLTIRLGSCFLKTVSIHSFDSAYLEDCVSCVSGAVTRRVCPEDPSALLAQLRMAASIQQKKAQESLCSPKNNLSSRIAIINLAVMKASSTSLQYALCAVDGVRRCDFHPIMCRTGMVRLEQMSYFKKHFTGSCNFWHSHGDYSIIESSRAQAVDNLFTSTMLRRPINRYLSAYAYFGIDGVSEYPQLFAHENVQGPLQFGRLLMRKGCEDMGILAGDIVDTMTKQLAGVLGCSLYTPSRQSEVRRDLLRVAQQNLKRLSFFGITERFSDSISLLAAMHPQLDGATRHRWMVATSTRSVLPHNVHAYNQSELQECERMFCSLDNQLYEYALELFENRLLEYGISGRRSSTS</sequence>
<dbReference type="AlphaFoldDB" id="A0AAE0EUK7"/>
<keyword evidence="3" id="KW-0812">Transmembrane</keyword>
<organism evidence="8 9">
    <name type="scientific">Cymbomonas tetramitiformis</name>
    <dbReference type="NCBI Taxonomy" id="36881"/>
    <lineage>
        <taxon>Eukaryota</taxon>
        <taxon>Viridiplantae</taxon>
        <taxon>Chlorophyta</taxon>
        <taxon>Pyramimonadophyceae</taxon>
        <taxon>Pyramimonadales</taxon>
        <taxon>Pyramimonadaceae</taxon>
        <taxon>Cymbomonas</taxon>
    </lineage>
</organism>
<dbReference type="Gene3D" id="3.40.50.300">
    <property type="entry name" value="P-loop containing nucleotide triphosphate hydrolases"/>
    <property type="match status" value="1"/>
</dbReference>
<evidence type="ECO:0000256" key="1">
    <source>
        <dbReference type="ARBA" id="ARBA00004167"/>
    </source>
</evidence>
<dbReference type="InterPro" id="IPR027417">
    <property type="entry name" value="P-loop_NTPase"/>
</dbReference>
<reference evidence="8 9" key="1">
    <citation type="journal article" date="2015" name="Genome Biol. Evol.">
        <title>Comparative Genomics of a Bacterivorous Green Alga Reveals Evolutionary Causalities and Consequences of Phago-Mixotrophic Mode of Nutrition.</title>
        <authorList>
            <person name="Burns J.A."/>
            <person name="Paasch A."/>
            <person name="Narechania A."/>
            <person name="Kim E."/>
        </authorList>
    </citation>
    <scope>NUCLEOTIDE SEQUENCE [LARGE SCALE GENOMIC DNA]</scope>
    <source>
        <strain evidence="8 9">PLY_AMNH</strain>
    </source>
</reference>
<feature type="domain" description="Apple" evidence="7">
    <location>
        <begin position="27"/>
        <end position="63"/>
    </location>
</feature>
<dbReference type="Pfam" id="PF14295">
    <property type="entry name" value="PAN_4"/>
    <property type="match status" value="2"/>
</dbReference>
<comment type="subcellular location">
    <subcellularLocation>
        <location evidence="1">Membrane</location>
        <topology evidence="1">Single-pass membrane protein</topology>
    </subcellularLocation>
</comment>
<feature type="domain" description="Apple" evidence="7">
    <location>
        <begin position="125"/>
        <end position="167"/>
    </location>
</feature>
<evidence type="ECO:0000313" key="8">
    <source>
        <dbReference type="EMBL" id="KAK3240789.1"/>
    </source>
</evidence>
<dbReference type="InterPro" id="IPR003609">
    <property type="entry name" value="Pan_app"/>
</dbReference>
<evidence type="ECO:0000256" key="5">
    <source>
        <dbReference type="ARBA" id="ARBA00023136"/>
    </source>
</evidence>
<dbReference type="EMBL" id="LGRX02033551">
    <property type="protein sequence ID" value="KAK3240789.1"/>
    <property type="molecule type" value="Genomic_DNA"/>
</dbReference>
<keyword evidence="6" id="KW-0325">Glycoprotein</keyword>
<dbReference type="PANTHER" id="PTHR12812:SF0">
    <property type="entry name" value="HEPARAN-SULFATE 6-O-SULFOTRANSFERASE"/>
    <property type="match status" value="1"/>
</dbReference>
<accession>A0AAE0EUK7</accession>
<proteinExistence type="predicted"/>
<evidence type="ECO:0000313" key="9">
    <source>
        <dbReference type="Proteomes" id="UP001190700"/>
    </source>
</evidence>
<evidence type="ECO:0000256" key="3">
    <source>
        <dbReference type="ARBA" id="ARBA00022692"/>
    </source>
</evidence>
<evidence type="ECO:0000256" key="2">
    <source>
        <dbReference type="ARBA" id="ARBA00022679"/>
    </source>
</evidence>
<comment type="caution">
    <text evidence="8">The sequence shown here is derived from an EMBL/GenBank/DDBJ whole genome shotgun (WGS) entry which is preliminary data.</text>
</comment>
<keyword evidence="5" id="KW-0472">Membrane</keyword>
<dbReference type="Proteomes" id="UP001190700">
    <property type="component" value="Unassembled WGS sequence"/>
</dbReference>
<dbReference type="GO" id="GO:0016020">
    <property type="term" value="C:membrane"/>
    <property type="evidence" value="ECO:0007669"/>
    <property type="project" value="UniProtKB-SubCell"/>
</dbReference>
<name>A0AAE0EUK7_9CHLO</name>
<dbReference type="InterPro" id="IPR010635">
    <property type="entry name" value="Heparan_SO4-6-sulfoTrfase"/>
</dbReference>
<keyword evidence="4" id="KW-1133">Transmembrane helix</keyword>
<protein>
    <recommendedName>
        <fullName evidence="7">Apple domain-containing protein</fullName>
    </recommendedName>
</protein>
<keyword evidence="9" id="KW-1185">Reference proteome</keyword>
<evidence type="ECO:0000256" key="4">
    <source>
        <dbReference type="ARBA" id="ARBA00022989"/>
    </source>
</evidence>
<evidence type="ECO:0000259" key="7">
    <source>
        <dbReference type="Pfam" id="PF14295"/>
    </source>
</evidence>
<dbReference type="Gene3D" id="3.50.4.10">
    <property type="entry name" value="Hepatocyte Growth Factor"/>
    <property type="match status" value="1"/>
</dbReference>